<sequence length="67" mass="7865">MYGNSPHQKKASLDPVLIDHPLHLLTDTPFYNSLQPPLLGMPFFYWYQMLWIIITSIITAFVYFFGD</sequence>
<evidence type="ECO:0000256" key="1">
    <source>
        <dbReference type="SAM" id="Phobius"/>
    </source>
</evidence>
<feature type="transmembrane region" description="Helical" evidence="1">
    <location>
        <begin position="44"/>
        <end position="65"/>
    </location>
</feature>
<reference evidence="2 3" key="1">
    <citation type="submission" date="2019-10" db="EMBL/GenBank/DDBJ databases">
        <title>Dictyobacter vulcani sp. nov., within the class Ktedonobacteria, isolated from soil of volcanic Mt. Zao.</title>
        <authorList>
            <person name="Zheng Y."/>
            <person name="Wang C.M."/>
            <person name="Sakai Y."/>
            <person name="Abe K."/>
            <person name="Yokota A."/>
            <person name="Yabe S."/>
        </authorList>
    </citation>
    <scope>NUCLEOTIDE SEQUENCE [LARGE SCALE GENOMIC DNA]</scope>
    <source>
        <strain evidence="2 3">W12</strain>
    </source>
</reference>
<dbReference type="AlphaFoldDB" id="A0A5J4KNG7"/>
<dbReference type="EMBL" id="BKZW01000001">
    <property type="protein sequence ID" value="GER89273.1"/>
    <property type="molecule type" value="Genomic_DNA"/>
</dbReference>
<keyword evidence="1" id="KW-0812">Transmembrane</keyword>
<keyword evidence="3" id="KW-1185">Reference proteome</keyword>
<name>A0A5J4KNG7_9CHLR</name>
<accession>A0A5J4KNG7</accession>
<dbReference type="InterPro" id="IPR021741">
    <property type="entry name" value="DUF3311"/>
</dbReference>
<evidence type="ECO:0000313" key="2">
    <source>
        <dbReference type="EMBL" id="GER89273.1"/>
    </source>
</evidence>
<keyword evidence="1" id="KW-1133">Transmembrane helix</keyword>
<dbReference type="Pfam" id="PF11755">
    <property type="entry name" value="DUF3311"/>
    <property type="match status" value="1"/>
</dbReference>
<comment type="caution">
    <text evidence="2">The sequence shown here is derived from an EMBL/GenBank/DDBJ whole genome shotgun (WGS) entry which is preliminary data.</text>
</comment>
<protein>
    <submittedName>
        <fullName evidence="2">Uncharacterized protein</fullName>
    </submittedName>
</protein>
<gene>
    <name evidence="2" type="ORF">KDW_34350</name>
</gene>
<dbReference type="Proteomes" id="UP000326912">
    <property type="component" value="Unassembled WGS sequence"/>
</dbReference>
<organism evidence="2 3">
    <name type="scientific">Dictyobacter vulcani</name>
    <dbReference type="NCBI Taxonomy" id="2607529"/>
    <lineage>
        <taxon>Bacteria</taxon>
        <taxon>Bacillati</taxon>
        <taxon>Chloroflexota</taxon>
        <taxon>Ktedonobacteria</taxon>
        <taxon>Ktedonobacterales</taxon>
        <taxon>Dictyobacteraceae</taxon>
        <taxon>Dictyobacter</taxon>
    </lineage>
</organism>
<proteinExistence type="predicted"/>
<evidence type="ECO:0000313" key="3">
    <source>
        <dbReference type="Proteomes" id="UP000326912"/>
    </source>
</evidence>
<keyword evidence="1" id="KW-0472">Membrane</keyword>